<accession>A0A1H8ASH2</accession>
<proteinExistence type="predicted"/>
<dbReference type="InterPro" id="IPR036388">
    <property type="entry name" value="WH-like_DNA-bd_sf"/>
</dbReference>
<dbReference type="Gene3D" id="1.10.10.10">
    <property type="entry name" value="Winged helix-like DNA-binding domain superfamily/Winged helix DNA-binding domain"/>
    <property type="match status" value="1"/>
</dbReference>
<dbReference type="Pfam" id="PF00196">
    <property type="entry name" value="GerE"/>
    <property type="match status" value="1"/>
</dbReference>
<keyword evidence="1" id="KW-0812">Transmembrane</keyword>
<evidence type="ECO:0000313" key="3">
    <source>
        <dbReference type="EMBL" id="SEM73665.1"/>
    </source>
</evidence>
<dbReference type="EMBL" id="FOBO01000007">
    <property type="protein sequence ID" value="SEM73665.1"/>
    <property type="molecule type" value="Genomic_DNA"/>
</dbReference>
<evidence type="ECO:0000313" key="4">
    <source>
        <dbReference type="Proteomes" id="UP000182160"/>
    </source>
</evidence>
<reference evidence="3 4" key="1">
    <citation type="submission" date="2016-10" db="EMBL/GenBank/DDBJ databases">
        <authorList>
            <person name="de Groot N.N."/>
        </authorList>
    </citation>
    <scope>NUCLEOTIDE SEQUENCE [LARGE SCALE GENOMIC DNA]</scope>
    <source>
        <strain evidence="3 4">DSM 11457</strain>
    </source>
</reference>
<dbReference type="GO" id="GO:0006355">
    <property type="term" value="P:regulation of DNA-templated transcription"/>
    <property type="evidence" value="ECO:0007669"/>
    <property type="project" value="InterPro"/>
</dbReference>
<dbReference type="SUPFAM" id="SSF46894">
    <property type="entry name" value="C-terminal effector domain of the bipartite response regulators"/>
    <property type="match status" value="1"/>
</dbReference>
<feature type="transmembrane region" description="Helical" evidence="1">
    <location>
        <begin position="38"/>
        <end position="61"/>
    </location>
</feature>
<dbReference type="InterPro" id="IPR000792">
    <property type="entry name" value="Tscrpt_reg_LuxR_C"/>
</dbReference>
<keyword evidence="1" id="KW-1133">Transmembrane helix</keyword>
<dbReference type="GO" id="GO:0003677">
    <property type="term" value="F:DNA binding"/>
    <property type="evidence" value="ECO:0007669"/>
    <property type="project" value="InterPro"/>
</dbReference>
<evidence type="ECO:0000259" key="2">
    <source>
        <dbReference type="SMART" id="SM00421"/>
    </source>
</evidence>
<dbReference type="Proteomes" id="UP000182160">
    <property type="component" value="Unassembled WGS sequence"/>
</dbReference>
<feature type="domain" description="HTH luxR-type" evidence="2">
    <location>
        <begin position="91"/>
        <end position="148"/>
    </location>
</feature>
<gene>
    <name evidence="3" type="ORF">SAMN04488077_107146</name>
</gene>
<organism evidence="3 4">
    <name type="scientific">Roseovarius tolerans</name>
    <dbReference type="NCBI Taxonomy" id="74031"/>
    <lineage>
        <taxon>Bacteria</taxon>
        <taxon>Pseudomonadati</taxon>
        <taxon>Pseudomonadota</taxon>
        <taxon>Alphaproteobacteria</taxon>
        <taxon>Rhodobacterales</taxon>
        <taxon>Roseobacteraceae</taxon>
        <taxon>Roseovarius</taxon>
    </lineage>
</organism>
<dbReference type="PRINTS" id="PR00038">
    <property type="entry name" value="HTHLUXR"/>
</dbReference>
<protein>
    <submittedName>
        <fullName evidence="3">Transcriptional regulator, LuxR family</fullName>
    </submittedName>
</protein>
<keyword evidence="1" id="KW-0472">Membrane</keyword>
<name>A0A1H8ASH2_9RHOB</name>
<dbReference type="AlphaFoldDB" id="A0A1H8ASH2"/>
<sequence>MIVALYFFCALVFGIDIILEIGHEMREEQHPSFSSTVHLVMELFAEAALIFAVILSCQSYFRLREISKHEHDLGHAIRTGFDKILMAKFHAWSLTKSEREIAVLAIRGVSIAEISVHRKSKEGTVKSHLHNVYVKASVGSRSELLAVLMDELLYSHDLSLDPVHTPTMVHDINQARGQSVG</sequence>
<evidence type="ECO:0000256" key="1">
    <source>
        <dbReference type="SAM" id="Phobius"/>
    </source>
</evidence>
<dbReference type="SMART" id="SM00421">
    <property type="entry name" value="HTH_LUXR"/>
    <property type="match status" value="1"/>
</dbReference>
<dbReference type="InterPro" id="IPR016032">
    <property type="entry name" value="Sig_transdc_resp-reg_C-effctor"/>
</dbReference>